<dbReference type="Pfam" id="PF01144">
    <property type="entry name" value="CoA_trans"/>
    <property type="match status" value="1"/>
</dbReference>
<dbReference type="Gene3D" id="3.40.1080.10">
    <property type="entry name" value="Glutaconate Coenzyme A-transferase"/>
    <property type="match status" value="2"/>
</dbReference>
<dbReference type="SUPFAM" id="SSF100950">
    <property type="entry name" value="NagB/RpiA/CoA transferase-like"/>
    <property type="match status" value="2"/>
</dbReference>
<keyword evidence="5" id="KW-1185">Reference proteome</keyword>
<dbReference type="PANTHER" id="PTHR43293:SF1">
    <property type="entry name" value="ACETATE COA-TRANSFERASE YDIF"/>
    <property type="match status" value="1"/>
</dbReference>
<comment type="caution">
    <text evidence="4">The sequence shown here is derived from an EMBL/GenBank/DDBJ whole genome shotgun (WGS) entry which is preliminary data.</text>
</comment>
<dbReference type="GO" id="GO:0016740">
    <property type="term" value="F:transferase activity"/>
    <property type="evidence" value="ECO:0007669"/>
    <property type="project" value="UniProtKB-KW"/>
</dbReference>
<evidence type="ECO:0000313" key="5">
    <source>
        <dbReference type="Proteomes" id="UP001501004"/>
    </source>
</evidence>
<dbReference type="EMBL" id="BAABAE010000001">
    <property type="protein sequence ID" value="GAA3728409.1"/>
    <property type="molecule type" value="Genomic_DNA"/>
</dbReference>
<evidence type="ECO:0000256" key="2">
    <source>
        <dbReference type="ARBA" id="ARBA00022679"/>
    </source>
</evidence>
<accession>A0ABP7F1H5</accession>
<dbReference type="PANTHER" id="PTHR43293">
    <property type="entry name" value="ACETATE COA-TRANSFERASE YDIF"/>
    <property type="match status" value="1"/>
</dbReference>
<protein>
    <submittedName>
        <fullName evidence="4">Acyl CoA:acetate/3-ketoacid CoA transferase</fullName>
    </submittedName>
</protein>
<gene>
    <name evidence="4" type="ORF">GCM10022239_01470</name>
</gene>
<evidence type="ECO:0000256" key="1">
    <source>
        <dbReference type="ARBA" id="ARBA00007154"/>
    </source>
</evidence>
<dbReference type="Proteomes" id="UP001501004">
    <property type="component" value="Unassembled WGS sequence"/>
</dbReference>
<organism evidence="4 5">
    <name type="scientific">Leifsonella bigeumensis</name>
    <dbReference type="NCBI Taxonomy" id="433643"/>
    <lineage>
        <taxon>Bacteria</taxon>
        <taxon>Bacillati</taxon>
        <taxon>Actinomycetota</taxon>
        <taxon>Actinomycetes</taxon>
        <taxon>Micrococcales</taxon>
        <taxon>Microbacteriaceae</taxon>
        <taxon>Leifsonella</taxon>
    </lineage>
</organism>
<dbReference type="InterPro" id="IPR014388">
    <property type="entry name" value="3-oxoacid_CoA-transferase"/>
</dbReference>
<reference evidence="5" key="1">
    <citation type="journal article" date="2019" name="Int. J. Syst. Evol. Microbiol.">
        <title>The Global Catalogue of Microorganisms (GCM) 10K type strain sequencing project: providing services to taxonomists for standard genome sequencing and annotation.</title>
        <authorList>
            <consortium name="The Broad Institute Genomics Platform"/>
            <consortium name="The Broad Institute Genome Sequencing Center for Infectious Disease"/>
            <person name="Wu L."/>
            <person name="Ma J."/>
        </authorList>
    </citation>
    <scope>NUCLEOTIDE SEQUENCE [LARGE SCALE GENOMIC DNA]</scope>
    <source>
        <strain evidence="5">JCM 16949</strain>
    </source>
</reference>
<evidence type="ECO:0000313" key="4">
    <source>
        <dbReference type="EMBL" id="GAA3728409.1"/>
    </source>
</evidence>
<comment type="similarity">
    <text evidence="1 3">Belongs to the 3-oxoacid CoA-transferase family.</text>
</comment>
<dbReference type="SMART" id="SM00882">
    <property type="entry name" value="CoA_trans"/>
    <property type="match status" value="2"/>
</dbReference>
<dbReference type="InterPro" id="IPR004165">
    <property type="entry name" value="CoA_trans_fam_I"/>
</dbReference>
<name>A0ABP7F1H5_9MICO</name>
<sequence length="524" mass="54781">MRFCSADEAAALVTSGSTVVVDGSGGGVNEPMAILEALETRFLATGSPTGLCVVHVSGMGSGHGDGIDRFAHEGMVKRVIGGHWGWAQGMQELASDNLIEAYCLPQGTISHLLRVAAAHGPGVISHIGLNTFVDPRLDGGRLNDAAKDDIVQLVNLSGKDWIFTPVFPLDVAIIRGTTADENGNITMEGEGLLAETLATAQAVRNNGGLVLAQVRNRVAAGRLVADQVRVPGVLVDAIVVDPTQRLSTATDRDPYLEGRERLGELTIDPMEFGVRKVIARRAARELAPGDVVNLGFGMPDGVAAVLAERGQESSVTFTVEQGHIGGVPAGGSDFGMARNADASVTADQQFDWYDGGGVDTAVLSFAEVDARGNVNVGRFGRRVPGVGGFINISQGSKKVVFVGTFVAGGDYELDGAGGIAVPLDGKQKFVQQVEQVSFSGERATTVGQPVVYVSERAVFELQADGPVLVEIAPGLDLERDILAHMGFRPRIADALRTMDAALFHRAEQALATAGAAPTAKGGDR</sequence>
<evidence type="ECO:0000256" key="3">
    <source>
        <dbReference type="PIRNR" id="PIRNR000858"/>
    </source>
</evidence>
<keyword evidence="2 3" id="KW-0808">Transferase</keyword>
<dbReference type="RefSeq" id="WP_344752726.1">
    <property type="nucleotide sequence ID" value="NZ_BAABAE010000001.1"/>
</dbReference>
<proteinExistence type="inferred from homology"/>
<dbReference type="InterPro" id="IPR037171">
    <property type="entry name" value="NagB/RpiA_transferase-like"/>
</dbReference>
<dbReference type="PIRSF" id="PIRSF000858">
    <property type="entry name" value="SCOT-t"/>
    <property type="match status" value="1"/>
</dbReference>